<reference evidence="2" key="1">
    <citation type="submission" date="2020-10" db="EMBL/GenBank/DDBJ databases">
        <title>Paenihalocynthiibacter styelae gen. nov., sp. nov., isolated from stalked sea squirt Styela clava.</title>
        <authorList>
            <person name="Kim Y.-O."/>
            <person name="Yoon J.-H."/>
        </authorList>
    </citation>
    <scope>NUCLEOTIDE SEQUENCE</scope>
    <source>
        <strain evidence="2">MYP1-1</strain>
    </source>
</reference>
<name>A0A8J7LPI1_9RHOB</name>
<organism evidence="2 3">
    <name type="scientific">Halocynthiibacter styelae</name>
    <dbReference type="NCBI Taxonomy" id="2761955"/>
    <lineage>
        <taxon>Bacteria</taxon>
        <taxon>Pseudomonadati</taxon>
        <taxon>Pseudomonadota</taxon>
        <taxon>Alphaproteobacteria</taxon>
        <taxon>Rhodobacterales</taxon>
        <taxon>Paracoccaceae</taxon>
        <taxon>Halocynthiibacter</taxon>
    </lineage>
</organism>
<keyword evidence="3" id="KW-1185">Reference proteome</keyword>
<feature type="transmembrane region" description="Helical" evidence="1">
    <location>
        <begin position="51"/>
        <end position="69"/>
    </location>
</feature>
<dbReference type="RefSeq" id="WP_228847748.1">
    <property type="nucleotide sequence ID" value="NZ_JADCKQ010000002.1"/>
</dbReference>
<keyword evidence="1" id="KW-0472">Membrane</keyword>
<keyword evidence="1" id="KW-0812">Transmembrane</keyword>
<feature type="transmembrane region" description="Helical" evidence="1">
    <location>
        <begin position="12"/>
        <end position="30"/>
    </location>
</feature>
<accession>A0A8J7LPI1</accession>
<sequence length="186" mass="21708">MSVVFEHDSAAKARRSIIVTSTLIIALYYVRLKSNELDLFGLKVLVEKDNILIFLKLALGYLVYMYAIYEFSEYLSDRHQRLTTKLNNELEEMISTTFPQPHEEKRAEIQEAHRKNENARLVRLSLMIKSYRDYFPVMIFALFAMTDIHERFIGHLLIRELPQTETATPSDAIVSYFCHNGRAVLT</sequence>
<dbReference type="EMBL" id="JADCKQ010000002">
    <property type="protein sequence ID" value="MBI1492857.1"/>
    <property type="molecule type" value="Genomic_DNA"/>
</dbReference>
<evidence type="ECO:0000313" key="2">
    <source>
        <dbReference type="EMBL" id="MBI1492857.1"/>
    </source>
</evidence>
<dbReference type="AlphaFoldDB" id="A0A8J7LPI1"/>
<keyword evidence="1" id="KW-1133">Transmembrane helix</keyword>
<evidence type="ECO:0000313" key="3">
    <source>
        <dbReference type="Proteomes" id="UP000640583"/>
    </source>
</evidence>
<dbReference type="Proteomes" id="UP000640583">
    <property type="component" value="Unassembled WGS sequence"/>
</dbReference>
<gene>
    <name evidence="2" type="ORF">H1D41_04330</name>
</gene>
<evidence type="ECO:0000256" key="1">
    <source>
        <dbReference type="SAM" id="Phobius"/>
    </source>
</evidence>
<comment type="caution">
    <text evidence="2">The sequence shown here is derived from an EMBL/GenBank/DDBJ whole genome shotgun (WGS) entry which is preliminary data.</text>
</comment>
<protein>
    <submittedName>
        <fullName evidence="2">Uncharacterized protein</fullName>
    </submittedName>
</protein>
<proteinExistence type="predicted"/>